<evidence type="ECO:0000313" key="10">
    <source>
        <dbReference type="Proteomes" id="UP001501521"/>
    </source>
</evidence>
<feature type="domain" description="Thiamine pyrophosphate enzyme N-terminal TPP-binding" evidence="8">
    <location>
        <begin position="11"/>
        <end position="127"/>
    </location>
</feature>
<dbReference type="InterPro" id="IPR012001">
    <property type="entry name" value="Thiamin_PyroP_enz_TPP-bd_dom"/>
</dbReference>
<evidence type="ECO:0000259" key="8">
    <source>
        <dbReference type="Pfam" id="PF02776"/>
    </source>
</evidence>
<comment type="subunit">
    <text evidence="6">Homodimer.</text>
</comment>
<keyword evidence="6" id="KW-0474">Menaquinone biosynthesis</keyword>
<gene>
    <name evidence="6 9" type="primary">menD</name>
    <name evidence="9" type="ORF">GCM10025789_30150</name>
</gene>
<dbReference type="NCBIfam" id="TIGR00173">
    <property type="entry name" value="menD"/>
    <property type="match status" value="1"/>
</dbReference>
<dbReference type="EC" id="2.2.1.9" evidence="6"/>
<accession>A0ABP9FNK0</accession>
<dbReference type="Pfam" id="PF02776">
    <property type="entry name" value="TPP_enzyme_N"/>
    <property type="match status" value="1"/>
</dbReference>
<dbReference type="PANTHER" id="PTHR42916">
    <property type="entry name" value="2-SUCCINYL-5-ENOLPYRUVYL-6-HYDROXY-3-CYCLOHEXENE-1-CARBOXYLATE SYNTHASE"/>
    <property type="match status" value="1"/>
</dbReference>
<dbReference type="Gene3D" id="3.40.50.1220">
    <property type="entry name" value="TPP-binding domain"/>
    <property type="match status" value="1"/>
</dbReference>
<dbReference type="CDD" id="cd07037">
    <property type="entry name" value="TPP_PYR_MenD"/>
    <property type="match status" value="1"/>
</dbReference>
<keyword evidence="4 6" id="KW-0786">Thiamine pyrophosphate</keyword>
<evidence type="ECO:0000256" key="2">
    <source>
        <dbReference type="ARBA" id="ARBA00022723"/>
    </source>
</evidence>
<dbReference type="InterPro" id="IPR029061">
    <property type="entry name" value="THDP-binding"/>
</dbReference>
<dbReference type="HAMAP" id="MF_01659">
    <property type="entry name" value="MenD"/>
    <property type="match status" value="1"/>
</dbReference>
<evidence type="ECO:0000256" key="3">
    <source>
        <dbReference type="ARBA" id="ARBA00022842"/>
    </source>
</evidence>
<comment type="cofactor">
    <cofactor evidence="6">
        <name>Mg(2+)</name>
        <dbReference type="ChEBI" id="CHEBI:18420"/>
    </cofactor>
    <cofactor evidence="6">
        <name>Mn(2+)</name>
        <dbReference type="ChEBI" id="CHEBI:29035"/>
    </cofactor>
</comment>
<dbReference type="Gene3D" id="3.40.50.970">
    <property type="match status" value="2"/>
</dbReference>
<comment type="catalytic activity">
    <reaction evidence="6">
        <text>isochorismate + 2-oxoglutarate + H(+) = 5-enolpyruvoyl-6-hydroxy-2-succinyl-cyclohex-3-ene-1-carboxylate + CO2</text>
        <dbReference type="Rhea" id="RHEA:25593"/>
        <dbReference type="ChEBI" id="CHEBI:15378"/>
        <dbReference type="ChEBI" id="CHEBI:16526"/>
        <dbReference type="ChEBI" id="CHEBI:16810"/>
        <dbReference type="ChEBI" id="CHEBI:29780"/>
        <dbReference type="ChEBI" id="CHEBI:58818"/>
        <dbReference type="EC" id="2.2.1.9"/>
    </reaction>
</comment>
<keyword evidence="2 6" id="KW-0479">Metal-binding</keyword>
<name>A0ABP9FNK0_9ACTN</name>
<dbReference type="EMBL" id="BAABLV010000046">
    <property type="protein sequence ID" value="GAA4908555.1"/>
    <property type="molecule type" value="Genomic_DNA"/>
</dbReference>
<reference evidence="10" key="1">
    <citation type="journal article" date="2019" name="Int. J. Syst. Evol. Microbiol.">
        <title>The Global Catalogue of Microorganisms (GCM) 10K type strain sequencing project: providing services to taxonomists for standard genome sequencing and annotation.</title>
        <authorList>
            <consortium name="The Broad Institute Genomics Platform"/>
            <consortium name="The Broad Institute Genome Sequencing Center for Infectious Disease"/>
            <person name="Wu L."/>
            <person name="Ma J."/>
        </authorList>
    </citation>
    <scope>NUCLEOTIDE SEQUENCE [LARGE SCALE GENOMIC DNA]</scope>
    <source>
        <strain evidence="10">JCM 19125</strain>
    </source>
</reference>
<evidence type="ECO:0000256" key="4">
    <source>
        <dbReference type="ARBA" id="ARBA00023052"/>
    </source>
</evidence>
<dbReference type="InterPro" id="IPR011766">
    <property type="entry name" value="TPP_enzyme_TPP-bd"/>
</dbReference>
<protein>
    <recommendedName>
        <fullName evidence="6">2-succinyl-5-enolpyruvyl-6-hydroxy-3-cyclohexene-1-carboxylate synthase</fullName>
        <shortName evidence="6">SEPHCHC synthase</shortName>
        <ecNumber evidence="6">2.2.1.9</ecNumber>
    </recommendedName>
    <alternativeName>
        <fullName evidence="6">Menaquinone biosynthesis protein MenD</fullName>
    </alternativeName>
</protein>
<dbReference type="SUPFAM" id="SSF52518">
    <property type="entry name" value="Thiamin diphosphate-binding fold (THDP-binding)"/>
    <property type="match status" value="2"/>
</dbReference>
<keyword evidence="1 6" id="KW-0808">Transferase</keyword>
<comment type="caution">
    <text evidence="9">The sequence shown here is derived from an EMBL/GenBank/DDBJ whole genome shotgun (WGS) entry which is preliminary data.</text>
</comment>
<comment type="similarity">
    <text evidence="6">Belongs to the TPP enzyme family. MenD subfamily.</text>
</comment>
<dbReference type="PANTHER" id="PTHR42916:SF1">
    <property type="entry name" value="PROTEIN PHYLLO, CHLOROPLASTIC"/>
    <property type="match status" value="1"/>
</dbReference>
<comment type="cofactor">
    <cofactor evidence="6">
        <name>thiamine diphosphate</name>
        <dbReference type="ChEBI" id="CHEBI:58937"/>
    </cofactor>
    <text evidence="6">Binds 1 thiamine pyrophosphate per subunit.</text>
</comment>
<dbReference type="CDD" id="cd02009">
    <property type="entry name" value="TPP_SHCHC_synthase"/>
    <property type="match status" value="1"/>
</dbReference>
<comment type="pathway">
    <text evidence="6">Quinol/quinone metabolism; menaquinone biosynthesis.</text>
</comment>
<dbReference type="PIRSF" id="PIRSF004983">
    <property type="entry name" value="MenD"/>
    <property type="match status" value="1"/>
</dbReference>
<dbReference type="InterPro" id="IPR004433">
    <property type="entry name" value="MenaQ_synth_MenD"/>
</dbReference>
<dbReference type="Proteomes" id="UP001501521">
    <property type="component" value="Unassembled WGS sequence"/>
</dbReference>
<evidence type="ECO:0000256" key="5">
    <source>
        <dbReference type="ARBA" id="ARBA00023211"/>
    </source>
</evidence>
<sequence>MAEGLMSSIHLGSTIVDALVSTGVRDVVLAPGSRSAALALAVDRAARSGALRLHVRVDERVASFTALGLAKAAERPVAVITTSGTAVANLAPAAMEARASGVPLVFVTADRPAHFVGTGASQTADQLGALGPAGLGVVRLSSESGDAAAWAAGVHRAVVLAAGHRTRRPGPVQLNAEFAAPMVSPLPEPARWPLAVTPSRPGPSHRLEEPLRTVVLAGDAPPEVGAEARRVAEAARAPLFAEPSSNARGGDCAIAGYRRLLATLGGDIERVVVFGHPTLSRPVTALMSRADVELVVVTSTADWPDPGHRAVVVADVVELPAQDEAWLARWRNADSAAVGGGFSQRHVARSVLASLDGGHDLVLGSSSIIRAADSIAATDDAPRVFANRGVAGIDGTIATATGIALADGRPSTVLIGDLTAQHDLGALVRPTLEPWPSLRVVVADDDGGSIFHTLEQGAPDYADSFERVFGTPQGLDLVAVATAMGWRAVRVADQEALDGALASDADFIVAAVPRPAP</sequence>
<proteinExistence type="inferred from homology"/>
<feature type="domain" description="Thiamine pyrophosphate enzyme TPP-binding" evidence="7">
    <location>
        <begin position="381"/>
        <end position="502"/>
    </location>
</feature>
<comment type="pathway">
    <text evidence="6">Quinol/quinone metabolism; 1,4-dihydroxy-2-naphthoate biosynthesis; 1,4-dihydroxy-2-naphthoate from chorismate: step 2/7.</text>
</comment>
<evidence type="ECO:0000256" key="6">
    <source>
        <dbReference type="HAMAP-Rule" id="MF_01659"/>
    </source>
</evidence>
<evidence type="ECO:0000259" key="7">
    <source>
        <dbReference type="Pfam" id="PF02775"/>
    </source>
</evidence>
<comment type="function">
    <text evidence="6">Catalyzes the thiamine diphosphate-dependent decarboxylation of 2-oxoglutarate and the subsequent addition of the resulting succinic semialdehyde-thiamine pyrophosphate anion to isochorismate to yield 2-succinyl-5-enolpyruvyl-6-hydroxy-3-cyclohexene-1-carboxylate (SEPHCHC).</text>
</comment>
<keyword evidence="10" id="KW-1185">Reference proteome</keyword>
<keyword evidence="3 6" id="KW-0460">Magnesium</keyword>
<dbReference type="Pfam" id="PF02775">
    <property type="entry name" value="TPP_enzyme_C"/>
    <property type="match status" value="1"/>
</dbReference>
<evidence type="ECO:0000256" key="1">
    <source>
        <dbReference type="ARBA" id="ARBA00022679"/>
    </source>
</evidence>
<organism evidence="9 10">
    <name type="scientific">Tessaracoccus lubricantis</name>
    <dbReference type="NCBI Taxonomy" id="545543"/>
    <lineage>
        <taxon>Bacteria</taxon>
        <taxon>Bacillati</taxon>
        <taxon>Actinomycetota</taxon>
        <taxon>Actinomycetes</taxon>
        <taxon>Propionibacteriales</taxon>
        <taxon>Propionibacteriaceae</taxon>
        <taxon>Tessaracoccus</taxon>
    </lineage>
</organism>
<evidence type="ECO:0000313" key="9">
    <source>
        <dbReference type="EMBL" id="GAA4908555.1"/>
    </source>
</evidence>
<keyword evidence="5 6" id="KW-0464">Manganese</keyword>